<dbReference type="GO" id="GO:0004474">
    <property type="term" value="F:malate synthase activity"/>
    <property type="evidence" value="ECO:0007669"/>
    <property type="project" value="UniProtKB-UniRule"/>
</dbReference>
<dbReference type="HAMAP" id="MF_00641">
    <property type="entry name" value="Malate_synth_G"/>
    <property type="match status" value="1"/>
</dbReference>
<evidence type="ECO:0000259" key="14">
    <source>
        <dbReference type="Pfam" id="PF01274"/>
    </source>
</evidence>
<dbReference type="Pfam" id="PF20656">
    <property type="entry name" value="MS_N"/>
    <property type="match status" value="1"/>
</dbReference>
<feature type="binding site" evidence="10">
    <location>
        <position position="337"/>
    </location>
    <ligand>
        <name>glyoxylate</name>
        <dbReference type="ChEBI" id="CHEBI:36655"/>
    </ligand>
</feature>
<dbReference type="RefSeq" id="WP_005287793.1">
    <property type="nucleotide sequence ID" value="NZ_BMDA01000001.1"/>
</dbReference>
<feature type="binding site" evidence="10">
    <location>
        <position position="310"/>
    </location>
    <ligand>
        <name>acetyl-CoA</name>
        <dbReference type="ChEBI" id="CHEBI:57288"/>
    </ligand>
</feature>
<feature type="binding site" evidence="10">
    <location>
        <position position="115"/>
    </location>
    <ligand>
        <name>acetyl-CoA</name>
        <dbReference type="ChEBI" id="CHEBI:57288"/>
    </ligand>
</feature>
<feature type="domain" description="Malate synthase G alpha-beta insertion" evidence="16">
    <location>
        <begin position="157"/>
        <end position="232"/>
    </location>
</feature>
<evidence type="ECO:0000259" key="15">
    <source>
        <dbReference type="Pfam" id="PF20656"/>
    </source>
</evidence>
<evidence type="ECO:0000256" key="1">
    <source>
        <dbReference type="ARBA" id="ARBA00001946"/>
    </source>
</evidence>
<keyword evidence="4 10" id="KW-0816">Tricarboxylic acid cycle</keyword>
<dbReference type="PANTHER" id="PTHR42739:SF1">
    <property type="entry name" value="MALATE SYNTHASE G"/>
    <property type="match status" value="1"/>
</dbReference>
<dbReference type="HOGENOM" id="CLU_028446_1_0_6"/>
<dbReference type="Pfam" id="PF01274">
    <property type="entry name" value="MS_TIM-barrel"/>
    <property type="match status" value="1"/>
</dbReference>
<dbReference type="Pfam" id="PF20659">
    <property type="entry name" value="MS_C"/>
    <property type="match status" value="1"/>
</dbReference>
<dbReference type="NCBIfam" id="NF002825">
    <property type="entry name" value="PRK02999.1"/>
    <property type="match status" value="1"/>
</dbReference>
<dbReference type="InterPro" id="IPR044856">
    <property type="entry name" value="Malate_synth_C_sf"/>
</dbReference>
<accession>N9REW1</accession>
<evidence type="ECO:0000256" key="5">
    <source>
        <dbReference type="ARBA" id="ARBA00022679"/>
    </source>
</evidence>
<dbReference type="EMBL" id="BMDA01000001">
    <property type="protein sequence ID" value="GGH25805.1"/>
    <property type="molecule type" value="Genomic_DNA"/>
</dbReference>
<feature type="active site" description="Proton donor" evidence="10 12">
    <location>
        <position position="627"/>
    </location>
</feature>
<dbReference type="InterPro" id="IPR011076">
    <property type="entry name" value="Malate_synth_sf"/>
</dbReference>
<organism evidence="18 20">
    <name type="scientific">Acinetobacter courvalinii</name>
    <dbReference type="NCBI Taxonomy" id="280147"/>
    <lineage>
        <taxon>Bacteria</taxon>
        <taxon>Pseudomonadati</taxon>
        <taxon>Pseudomonadota</taxon>
        <taxon>Gammaproteobacteria</taxon>
        <taxon>Moraxellales</taxon>
        <taxon>Moraxellaceae</taxon>
        <taxon>Acinetobacter</taxon>
    </lineage>
</organism>
<dbReference type="PANTHER" id="PTHR42739">
    <property type="entry name" value="MALATE SYNTHASE G"/>
    <property type="match status" value="1"/>
</dbReference>
<keyword evidence="7 10" id="KW-0460">Magnesium</keyword>
<evidence type="ECO:0000313" key="19">
    <source>
        <dbReference type="EMBL" id="GGH25805.1"/>
    </source>
</evidence>
<reference evidence="19" key="3">
    <citation type="submission" date="2024-03" db="EMBL/GenBank/DDBJ databases">
        <authorList>
            <person name="Sun Q."/>
            <person name="Sedlacek I."/>
        </authorList>
    </citation>
    <scope>NUCLEOTIDE SEQUENCE</scope>
    <source>
        <strain evidence="19">CCM 8635</strain>
    </source>
</reference>
<dbReference type="Proteomes" id="UP000013200">
    <property type="component" value="Unassembled WGS sequence"/>
</dbReference>
<dbReference type="Gene3D" id="3.20.20.360">
    <property type="entry name" value="Malate synthase, domain 3"/>
    <property type="match status" value="2"/>
</dbReference>
<comment type="subcellular location">
    <subcellularLocation>
        <location evidence="10 13">Cytoplasm</location>
    </subcellularLocation>
</comment>
<dbReference type="Gene3D" id="1.20.1220.12">
    <property type="entry name" value="Malate synthase, domain III"/>
    <property type="match status" value="1"/>
</dbReference>
<keyword evidence="20" id="KW-1185">Reference proteome</keyword>
<comment type="similarity">
    <text evidence="10 13">Belongs to the malate synthase family. GlcB subfamily.</text>
</comment>
<dbReference type="InterPro" id="IPR048355">
    <property type="entry name" value="MS_C"/>
</dbReference>
<dbReference type="InterPro" id="IPR048356">
    <property type="entry name" value="MS_N"/>
</dbReference>
<dbReference type="SUPFAM" id="SSF51645">
    <property type="entry name" value="Malate synthase G"/>
    <property type="match status" value="1"/>
</dbReference>
<comment type="pathway">
    <text evidence="10 13">Carbohydrate metabolism; glyoxylate cycle; (S)-malate from isocitrate: step 2/2.</text>
</comment>
<dbReference type="GO" id="GO:0006097">
    <property type="term" value="P:glyoxylate cycle"/>
    <property type="evidence" value="ECO:0007669"/>
    <property type="project" value="UniProtKB-UniRule"/>
</dbReference>
<comment type="caution">
    <text evidence="10">Lacks conserved residue(s) required for the propagation of feature annotation.</text>
</comment>
<dbReference type="EC" id="2.3.3.9" evidence="10 11"/>
<comment type="caution">
    <text evidence="18">The sequence shown here is derived from an EMBL/GenBank/DDBJ whole genome shotgun (WGS) entry which is preliminary data.</text>
</comment>
<keyword evidence="6 10" id="KW-0479">Metal-binding</keyword>
<dbReference type="NCBIfam" id="TIGR01345">
    <property type="entry name" value="malate_syn_G"/>
    <property type="match status" value="1"/>
</dbReference>
<evidence type="ECO:0000256" key="3">
    <source>
        <dbReference type="ARBA" id="ARBA00022490"/>
    </source>
</evidence>
<feature type="modified residue" description="Cysteine sulfenic acid (-SOH)" evidence="10">
    <location>
        <position position="613"/>
    </location>
</feature>
<dbReference type="Pfam" id="PF20658">
    <property type="entry name" value="MSG_insertion"/>
    <property type="match status" value="1"/>
</dbReference>
<feature type="binding site" evidence="10">
    <location>
        <position position="428"/>
    </location>
    <ligand>
        <name>Mg(2+)</name>
        <dbReference type="ChEBI" id="CHEBI:18420"/>
    </ligand>
</feature>
<evidence type="ECO:0000313" key="20">
    <source>
        <dbReference type="Proteomes" id="UP000013200"/>
    </source>
</evidence>
<comment type="function">
    <text evidence="10">Involved in the glycolate utilization. Catalyzes the condensation and subsequent hydrolysis of acetyl-coenzyme A (acetyl-CoA) and glyoxylate to form malate and CoA.</text>
</comment>
<name>N9REW1_9GAMM</name>
<evidence type="ECO:0000259" key="16">
    <source>
        <dbReference type="Pfam" id="PF20658"/>
    </source>
</evidence>
<evidence type="ECO:0000313" key="21">
    <source>
        <dbReference type="Proteomes" id="UP000652691"/>
    </source>
</evidence>
<sequence>MKLFTTYGHLSISTELYDFIENEALIGTGIDSETYWENFENVVLDLTPKNKALLQKRDDLQQQIDQWHRNHLFELNAYKTFLTEIGYLLPEVEDFQVSTENVDEEIALLAGPQLVVPVRNARYSLNAANARWGSLYDALYGSDVIPEHEGAEKTKGYNSVRGAKVITFAKDFLDQAFPLLQGSHHDVSQWQIKDGALVIGLQNGEVTTLKDTSQCVGFNGNAALPTEVILKNNGLHVIVQFDPIHVVGQQDAAGIKDIILEAAVTTIQDLEDSVSAVDAKDKVEAYRNWLGLMRGTLVEEIEKNGKLFTRKLNQDLHFNNLQGEKQSLHGRSLMLLRNVGHLMTNPAILVDGEEVYEGIMDALITPLLSLSDLRGQNSLLNSRRGSMYIVKPKMHGPEEVAFTVELFERVEQALGLPNKTLKIGIMDEERRTSLNLKNCIAAAKDRVIFINTGFMDRTGDEIHTLMEAGPFVPKAEIKNQVWFEAYENRNVMIGLKTGLQGKAQIGKGMWAKTDMLGAMYQSKSEHPEAGASCAWVPSPTGAVIHALHYHQVNVAHRQQELLRTETLSLDELLTPALAKDTNWSKEEITKELENNCQGILGYVVRWVDLGIGCSKVLDIHNVGLMEDRATLRISSQHVANWLRHGIVSYNEVEEVLQRMAKIVDAQNEHDPLYSPMSADWDNSIAFQTASDLIFEGAKQPAGYTEPLLHRARLQVKKS</sequence>
<dbReference type="EMBL" id="APSA01000007">
    <property type="protein sequence ID" value="ENX37692.1"/>
    <property type="molecule type" value="Genomic_DNA"/>
</dbReference>
<dbReference type="GO" id="GO:0006099">
    <property type="term" value="P:tricarboxylic acid cycle"/>
    <property type="evidence" value="ECO:0007669"/>
    <property type="project" value="UniProtKB-KW"/>
</dbReference>
<dbReference type="Proteomes" id="UP000652691">
    <property type="component" value="Unassembled WGS sequence"/>
</dbReference>
<comment type="catalytic activity">
    <reaction evidence="9 10 13">
        <text>glyoxylate + acetyl-CoA + H2O = (S)-malate + CoA + H(+)</text>
        <dbReference type="Rhea" id="RHEA:18181"/>
        <dbReference type="ChEBI" id="CHEBI:15377"/>
        <dbReference type="ChEBI" id="CHEBI:15378"/>
        <dbReference type="ChEBI" id="CHEBI:15589"/>
        <dbReference type="ChEBI" id="CHEBI:36655"/>
        <dbReference type="ChEBI" id="CHEBI:57287"/>
        <dbReference type="ChEBI" id="CHEBI:57288"/>
        <dbReference type="EC" id="2.3.3.9"/>
    </reaction>
</comment>
<feature type="binding site" evidence="10">
    <location>
        <position position="273"/>
    </location>
    <ligand>
        <name>acetyl-CoA</name>
        <dbReference type="ChEBI" id="CHEBI:57288"/>
    </ligand>
</feature>
<keyword evidence="8 10" id="KW-0558">Oxidation</keyword>
<keyword evidence="5 10" id="KW-0808">Transferase</keyword>
<evidence type="ECO:0000256" key="12">
    <source>
        <dbReference type="PIRSR" id="PIRSR601465-50"/>
    </source>
</evidence>
<keyword evidence="3 10" id="KW-0963">Cytoplasm</keyword>
<dbReference type="InterPro" id="IPR046363">
    <property type="entry name" value="MS_N_TIM-barrel_dom"/>
</dbReference>
<dbReference type="GO" id="GO:0000287">
    <property type="term" value="F:magnesium ion binding"/>
    <property type="evidence" value="ECO:0007669"/>
    <property type="project" value="TreeGrafter"/>
</dbReference>
<feature type="binding site" evidence="10">
    <location>
        <position position="428"/>
    </location>
    <ligand>
        <name>glyoxylate</name>
        <dbReference type="ChEBI" id="CHEBI:36655"/>
    </ligand>
</feature>
<dbReference type="InterPro" id="IPR048357">
    <property type="entry name" value="MSG_insertion"/>
</dbReference>
<dbReference type="PATRIC" id="fig|1217698.3.peg.2963"/>
<feature type="binding site" evidence="10">
    <location>
        <position position="537"/>
    </location>
    <ligand>
        <name>acetyl-CoA</name>
        <dbReference type="ChEBI" id="CHEBI:57288"/>
    </ligand>
</feature>
<reference evidence="19 21" key="2">
    <citation type="journal article" date="2014" name="Int. J. Syst. Evol. Microbiol.">
        <title>Complete genome sequence of Corynebacterium casei LMG S-19264T (=DSM 44701T), isolated from a smear-ripened cheese.</title>
        <authorList>
            <consortium name="US DOE Joint Genome Institute (JGI-PGF)"/>
            <person name="Walter F."/>
            <person name="Albersmeier A."/>
            <person name="Kalinowski J."/>
            <person name="Ruckert C."/>
        </authorList>
    </citation>
    <scope>NUCLEOTIDE SEQUENCE [LARGE SCALE GENOMIC DNA]</scope>
    <source>
        <strain evidence="19 21">CCM 8635</strain>
    </source>
</reference>
<evidence type="ECO:0000256" key="13">
    <source>
        <dbReference type="RuleBase" id="RU003572"/>
    </source>
</evidence>
<evidence type="ECO:0000256" key="8">
    <source>
        <dbReference type="ARBA" id="ARBA00023097"/>
    </source>
</evidence>
<feature type="domain" description="Malate synthase C-terminal" evidence="17">
    <location>
        <begin position="587"/>
        <end position="670"/>
    </location>
</feature>
<feature type="active site" description="Proton acceptor" evidence="10 12">
    <location>
        <position position="337"/>
    </location>
</feature>
<keyword evidence="2 10" id="KW-0329">Glyoxylate bypass</keyword>
<dbReference type="GO" id="GO:0009436">
    <property type="term" value="P:glyoxylate catabolic process"/>
    <property type="evidence" value="ECO:0007669"/>
    <property type="project" value="TreeGrafter"/>
</dbReference>
<feature type="binding site" evidence="10">
    <location>
        <begin position="122"/>
        <end position="123"/>
    </location>
    <ligand>
        <name>acetyl-CoA</name>
        <dbReference type="ChEBI" id="CHEBI:57288"/>
    </ligand>
</feature>
<feature type="domain" description="Malate synthase N-terminal" evidence="15">
    <location>
        <begin position="16"/>
        <end position="73"/>
    </location>
</feature>
<dbReference type="GeneID" id="80102858"/>
<evidence type="ECO:0000259" key="17">
    <source>
        <dbReference type="Pfam" id="PF20659"/>
    </source>
</evidence>
<evidence type="ECO:0000256" key="9">
    <source>
        <dbReference type="ARBA" id="ARBA00047918"/>
    </source>
</evidence>
<evidence type="ECO:0000313" key="18">
    <source>
        <dbReference type="EMBL" id="ENX37692.1"/>
    </source>
</evidence>
<dbReference type="UniPathway" id="UPA00703">
    <property type="reaction ID" value="UER00720"/>
</dbReference>
<dbReference type="InterPro" id="IPR001465">
    <property type="entry name" value="Malate_synthase_TIM"/>
</dbReference>
<dbReference type="AlphaFoldDB" id="N9REW1"/>
<dbReference type="InterPro" id="IPR006253">
    <property type="entry name" value="Malate_synthG"/>
</dbReference>
<feature type="binding site" evidence="10">
    <location>
        <position position="456"/>
    </location>
    <ligand>
        <name>Mg(2+)</name>
        <dbReference type="ChEBI" id="CHEBI:18420"/>
    </ligand>
</feature>
<dbReference type="GO" id="GO:0005829">
    <property type="term" value="C:cytosol"/>
    <property type="evidence" value="ECO:0007669"/>
    <property type="project" value="TreeGrafter"/>
</dbReference>
<dbReference type="STRING" id="1217698.F888_03035"/>
<comment type="subunit">
    <text evidence="10">Monomer.</text>
</comment>
<feature type="domain" description="Malate synthase TIM barrel" evidence="14">
    <location>
        <begin position="334"/>
        <end position="572"/>
    </location>
</feature>
<proteinExistence type="inferred from homology"/>
<protein>
    <recommendedName>
        <fullName evidence="10 11">Malate synthase G</fullName>
        <ecNumber evidence="10 11">2.3.3.9</ecNumber>
    </recommendedName>
</protein>
<evidence type="ECO:0000256" key="10">
    <source>
        <dbReference type="HAMAP-Rule" id="MF_00641"/>
    </source>
</evidence>
<feature type="binding site" evidence="10">
    <location>
        <begin position="453"/>
        <end position="456"/>
    </location>
    <ligand>
        <name>glyoxylate</name>
        <dbReference type="ChEBI" id="CHEBI:36655"/>
    </ligand>
</feature>
<evidence type="ECO:0000256" key="11">
    <source>
        <dbReference type="NCBIfam" id="TIGR01345"/>
    </source>
</evidence>
<evidence type="ECO:0000256" key="6">
    <source>
        <dbReference type="ARBA" id="ARBA00022723"/>
    </source>
</evidence>
<reference evidence="18 20" key="1">
    <citation type="submission" date="2013-02" db="EMBL/GenBank/DDBJ databases">
        <title>The Genome Sequence of Acinetobacter sp. NIPH 3623.</title>
        <authorList>
            <consortium name="The Broad Institute Genome Sequencing Platform"/>
            <consortium name="The Broad Institute Genome Sequencing Center for Infectious Disease"/>
            <person name="Cerqueira G."/>
            <person name="Feldgarden M."/>
            <person name="Courvalin P."/>
            <person name="Perichon B."/>
            <person name="Grillot-Courvalin C."/>
            <person name="Clermont D."/>
            <person name="Rocha E."/>
            <person name="Yoon E.-J."/>
            <person name="Nemec A."/>
            <person name="Walker B."/>
            <person name="Young S.K."/>
            <person name="Zeng Q."/>
            <person name="Gargeya S."/>
            <person name="Fitzgerald M."/>
            <person name="Haas B."/>
            <person name="Abouelleil A."/>
            <person name="Alvarado L."/>
            <person name="Arachchi H.M."/>
            <person name="Berlin A.M."/>
            <person name="Chapman S.B."/>
            <person name="Dewar J."/>
            <person name="Goldberg J."/>
            <person name="Griggs A."/>
            <person name="Gujja S."/>
            <person name="Hansen M."/>
            <person name="Howarth C."/>
            <person name="Imamovic A."/>
            <person name="Larimer J."/>
            <person name="McCowan C."/>
            <person name="Murphy C."/>
            <person name="Neiman D."/>
            <person name="Pearson M."/>
            <person name="Priest M."/>
            <person name="Roberts A."/>
            <person name="Saif S."/>
            <person name="Shea T."/>
            <person name="Sisk P."/>
            <person name="Sykes S."/>
            <person name="Wortman J."/>
            <person name="Nusbaum C."/>
            <person name="Birren B."/>
        </authorList>
    </citation>
    <scope>NUCLEOTIDE SEQUENCE [LARGE SCALE GENOMIC DNA]</scope>
    <source>
        <strain evidence="18 20">NIPH 3623</strain>
    </source>
</reference>
<comment type="cofactor">
    <cofactor evidence="1 10">
        <name>Mg(2+)</name>
        <dbReference type="ChEBI" id="CHEBI:18420"/>
    </cofactor>
</comment>
<evidence type="ECO:0000256" key="7">
    <source>
        <dbReference type="ARBA" id="ARBA00022842"/>
    </source>
</evidence>
<gene>
    <name evidence="10 19" type="primary">glcB</name>
    <name evidence="18" type="ORF">F888_03035</name>
    <name evidence="19" type="ORF">GCM10007354_02800</name>
</gene>
<evidence type="ECO:0000256" key="4">
    <source>
        <dbReference type="ARBA" id="ARBA00022532"/>
    </source>
</evidence>
<evidence type="ECO:0000256" key="2">
    <source>
        <dbReference type="ARBA" id="ARBA00022435"/>
    </source>
</evidence>